<dbReference type="AlphaFoldDB" id="A0A9P5XI91"/>
<accession>A0A9P5XI91</accession>
<dbReference type="OrthoDB" id="3167300at2759"/>
<proteinExistence type="predicted"/>
<sequence length="339" mass="38697">MPSLPLELVSEIIYEALEFSTSDTPGTRSKPRWELVSSLSVTCKSYRILVLKAWFCRLYTEDHDDTAQLTERILQVDKNWVKQIHCVQRVFRGPRSRSWNLQGYERLELVRLDWLDVSIPHQGSSFERSEYIPFINAPDKVATFDFRGLRWPYPNAYLFIQQCLPSIKHLVLYQQEVWCGLCFTPSEVEFAEPIPTRLLYEGGFGLPIHYATALKSLEQLEQVTIHIPAAGTGLTSVNETCNENMWIGECDACIKFLYTDCSFVDAYVARKRGGIFRLADGTEKQGLHPPRLKSVEWVFVPLTAHEYDLSSAWEEVSEGGDLDSNISLEGDISDVTLVS</sequence>
<dbReference type="Proteomes" id="UP000807342">
    <property type="component" value="Unassembled WGS sequence"/>
</dbReference>
<gene>
    <name evidence="1" type="ORF">P691DRAFT_664431</name>
</gene>
<evidence type="ECO:0000313" key="1">
    <source>
        <dbReference type="EMBL" id="KAF9450822.1"/>
    </source>
</evidence>
<organism evidence="1 2">
    <name type="scientific">Macrolepiota fuliginosa MF-IS2</name>
    <dbReference type="NCBI Taxonomy" id="1400762"/>
    <lineage>
        <taxon>Eukaryota</taxon>
        <taxon>Fungi</taxon>
        <taxon>Dikarya</taxon>
        <taxon>Basidiomycota</taxon>
        <taxon>Agaricomycotina</taxon>
        <taxon>Agaricomycetes</taxon>
        <taxon>Agaricomycetidae</taxon>
        <taxon>Agaricales</taxon>
        <taxon>Agaricineae</taxon>
        <taxon>Agaricaceae</taxon>
        <taxon>Macrolepiota</taxon>
    </lineage>
</organism>
<evidence type="ECO:0000313" key="2">
    <source>
        <dbReference type="Proteomes" id="UP000807342"/>
    </source>
</evidence>
<protein>
    <submittedName>
        <fullName evidence="1">Uncharacterized protein</fullName>
    </submittedName>
</protein>
<dbReference type="EMBL" id="MU151096">
    <property type="protein sequence ID" value="KAF9450822.1"/>
    <property type="molecule type" value="Genomic_DNA"/>
</dbReference>
<reference evidence="1" key="1">
    <citation type="submission" date="2020-11" db="EMBL/GenBank/DDBJ databases">
        <authorList>
            <consortium name="DOE Joint Genome Institute"/>
            <person name="Ahrendt S."/>
            <person name="Riley R."/>
            <person name="Andreopoulos W."/>
            <person name="Labutti K."/>
            <person name="Pangilinan J."/>
            <person name="Ruiz-Duenas F.J."/>
            <person name="Barrasa J.M."/>
            <person name="Sanchez-Garcia M."/>
            <person name="Camarero S."/>
            <person name="Miyauchi S."/>
            <person name="Serrano A."/>
            <person name="Linde D."/>
            <person name="Babiker R."/>
            <person name="Drula E."/>
            <person name="Ayuso-Fernandez I."/>
            <person name="Pacheco R."/>
            <person name="Padilla G."/>
            <person name="Ferreira P."/>
            <person name="Barriuso J."/>
            <person name="Kellner H."/>
            <person name="Castanera R."/>
            <person name="Alfaro M."/>
            <person name="Ramirez L."/>
            <person name="Pisabarro A.G."/>
            <person name="Kuo A."/>
            <person name="Tritt A."/>
            <person name="Lipzen A."/>
            <person name="He G."/>
            <person name="Yan M."/>
            <person name="Ng V."/>
            <person name="Cullen D."/>
            <person name="Martin F."/>
            <person name="Rosso M.-N."/>
            <person name="Henrissat B."/>
            <person name="Hibbett D."/>
            <person name="Martinez A.T."/>
            <person name="Grigoriev I.V."/>
        </authorList>
    </citation>
    <scope>NUCLEOTIDE SEQUENCE</scope>
    <source>
        <strain evidence="1">MF-IS2</strain>
    </source>
</reference>
<name>A0A9P5XI91_9AGAR</name>
<keyword evidence="2" id="KW-1185">Reference proteome</keyword>
<comment type="caution">
    <text evidence="1">The sequence shown here is derived from an EMBL/GenBank/DDBJ whole genome shotgun (WGS) entry which is preliminary data.</text>
</comment>